<dbReference type="EMBL" id="CP047363">
    <property type="protein sequence ID" value="QIH78329.1"/>
    <property type="molecule type" value="Genomic_DNA"/>
</dbReference>
<dbReference type="RefSeq" id="WP_164953450.1">
    <property type="nucleotide sequence ID" value="NZ_CP047363.1"/>
</dbReference>
<evidence type="ECO:0000313" key="1">
    <source>
        <dbReference type="EMBL" id="QIH78329.1"/>
    </source>
</evidence>
<gene>
    <name evidence="1" type="ORF">GTN30_06555</name>
</gene>
<evidence type="ECO:0000313" key="2">
    <source>
        <dbReference type="Proteomes" id="UP000501122"/>
    </source>
</evidence>
<reference evidence="1" key="1">
    <citation type="journal article" date="2020" name="Antimicrob. Agents Chemother.">
        <title>The novel macrolide resistance genes mef(D), msr(F) and msr(H) are present on resistance islands in Macrococcus canis, Macrococcus caseolyticus and Staphylococcus aureus.</title>
        <authorList>
            <person name="Schwendener S."/>
            <person name="Dona V."/>
            <person name="Perreten V."/>
        </authorList>
    </citation>
    <scope>NUCLEOTIDE SEQUENCE</scope>
    <source>
        <strain evidence="1">Epi0076A</strain>
    </source>
</reference>
<dbReference type="Proteomes" id="UP000501122">
    <property type="component" value="Chromosome"/>
</dbReference>
<protein>
    <submittedName>
        <fullName evidence="1">Uncharacterized protein</fullName>
    </submittedName>
</protein>
<dbReference type="AlphaFoldDB" id="A0AAE7C0J4"/>
<name>A0AAE7C0J4_9STAP</name>
<sequence length="123" mass="14326">MWHKIKINKSQISCETDKATLIKLPNSSSYKGKAFWHPSKLVRECLEGKGHWFEFSFTDEWEFIIISQSKNSDYKKIASAETMLGIFEKQIDDEYDNESYLEVVEPIKINKSVEVDSTLKRGN</sequence>
<organism evidence="1 2">
    <name type="scientific">Macrococcoides canis</name>
    <dbReference type="NCBI Taxonomy" id="1855823"/>
    <lineage>
        <taxon>Bacteria</taxon>
        <taxon>Bacillati</taxon>
        <taxon>Bacillota</taxon>
        <taxon>Bacilli</taxon>
        <taxon>Bacillales</taxon>
        <taxon>Staphylococcaceae</taxon>
        <taxon>Macrococcoides</taxon>
    </lineage>
</organism>
<proteinExistence type="predicted"/>
<accession>A0AAE7C0J4</accession>